<accession>A0ABP6YKF4</accession>
<dbReference type="EMBL" id="BAABCY010000092">
    <property type="protein sequence ID" value="GAA3582432.1"/>
    <property type="molecule type" value="Genomic_DNA"/>
</dbReference>
<dbReference type="Proteomes" id="UP001500954">
    <property type="component" value="Unassembled WGS sequence"/>
</dbReference>
<dbReference type="PANTHER" id="PTHR32305">
    <property type="match status" value="1"/>
</dbReference>
<dbReference type="RefSeq" id="WP_345007576.1">
    <property type="nucleotide sequence ID" value="NZ_BAABCY010000092.1"/>
</dbReference>
<dbReference type="PANTHER" id="PTHR32305:SF15">
    <property type="entry name" value="PROTEIN RHSA-RELATED"/>
    <property type="match status" value="1"/>
</dbReference>
<name>A0ABP6YKF4_9FLAO</name>
<dbReference type="Gene3D" id="2.180.10.10">
    <property type="entry name" value="RHS repeat-associated core"/>
    <property type="match status" value="3"/>
</dbReference>
<proteinExistence type="predicted"/>
<organism evidence="1 2">
    <name type="scientific">Snuella lapsa</name>
    <dbReference type="NCBI Taxonomy" id="870481"/>
    <lineage>
        <taxon>Bacteria</taxon>
        <taxon>Pseudomonadati</taxon>
        <taxon>Bacteroidota</taxon>
        <taxon>Flavobacteriia</taxon>
        <taxon>Flavobacteriales</taxon>
        <taxon>Flavobacteriaceae</taxon>
        <taxon>Snuella</taxon>
    </lineage>
</organism>
<dbReference type="NCBIfam" id="TIGR03696">
    <property type="entry name" value="Rhs_assc_core"/>
    <property type="match status" value="1"/>
</dbReference>
<keyword evidence="2" id="KW-1185">Reference proteome</keyword>
<protein>
    <recommendedName>
        <fullName evidence="3">RHS repeat-associated core domain-containing protein</fullName>
    </recommendedName>
</protein>
<comment type="caution">
    <text evidence="1">The sequence shown here is derived from an EMBL/GenBank/DDBJ whole genome shotgun (WGS) entry which is preliminary data.</text>
</comment>
<dbReference type="InterPro" id="IPR022385">
    <property type="entry name" value="Rhs_assc_core"/>
</dbReference>
<reference evidence="2" key="1">
    <citation type="journal article" date="2019" name="Int. J. Syst. Evol. Microbiol.">
        <title>The Global Catalogue of Microorganisms (GCM) 10K type strain sequencing project: providing services to taxonomists for standard genome sequencing and annotation.</title>
        <authorList>
            <consortium name="The Broad Institute Genomics Platform"/>
            <consortium name="The Broad Institute Genome Sequencing Center for Infectious Disease"/>
            <person name="Wu L."/>
            <person name="Ma J."/>
        </authorList>
    </citation>
    <scope>NUCLEOTIDE SEQUENCE [LARGE SCALE GENOMIC DNA]</scope>
    <source>
        <strain evidence="2">JCM 17111</strain>
    </source>
</reference>
<evidence type="ECO:0000313" key="2">
    <source>
        <dbReference type="Proteomes" id="UP001500954"/>
    </source>
</evidence>
<dbReference type="InterPro" id="IPR050708">
    <property type="entry name" value="T6SS_VgrG/RHS"/>
</dbReference>
<gene>
    <name evidence="1" type="ORF">GCM10022395_33510</name>
</gene>
<sequence>MVFNAGAEPEDVLNETAEQVDYNYYINTGICPLARDLTLYLDGYFKESSQIGNVTDQGRIYNGLYISSPLFEEFGGTFPAAESSVSTSGTVSGSFNEILTLSINDANGLLTNSQVTVNLPSTFNWHNYGSGFNVLEVSTVITTYNATEQQFYYSALAKIDVAGSYQEVVITGTTMARVTCSIDNPRSEGQYLGSGNSYDETGACNKETYFSKAMVVLLNNLIKNNQINSSGIDITNLDTYVKGYLPDFFGNGITIWNALGSNTYEITVDGSQQFLMLLDSALPTTHTITNLDFNYSQNFQGDIVGQTVKLTWLNNSNLKVSSQGSVVNTESTIINFLCCDDINNYYIPPVCDRHIGLLWNWPKYGDFNDGNQTSIRYQMGIGMRDFLTQIVTDANELGGSNMTSGYNTQTSGDGLTISTQKYPTDPIILDNYYDQPNLLFNGSNRILKLEDIYRPNALYKYLDDIVNSENITVPMDVTFCFLSYERDDNVEATRLKIGDMYANNKSKKLFFILYDTEDMDPATDSLTVQTPNDIIKYRTPLGYVKRLISREPVKFTSGSSVYDSDYISFKHSDLSNETEPISEVLKDVLLEIHQTICRSGSAVVSTTFKPALLLNKIITAPNGQSKFFYEQAYFSPKGFSADLNELIDFEIKVSLNNFLGSIEDYNSVEIIANGQSFKLSNNGLNYFFNEGEQEGLRRAPINRFAWDRYYPVAFDIFNFSYNFNGVQRIYNLNEGNGSAISTDENGVIPLNNGSWIIDPDFGTGLTFKPLQTTWYDPVPFVYEQGADLSFKAQLKFQGGIPYPYDGGFGYITQIDYEDPDNPENLYQLIAYGAFGDSSTPCQTDECVVQPITPVSCTDKFAEFTATINSINDTDQDLDNIDETAFCEKQFAYITDDYIYYLTQLGVTDPATSIHYLTIAQFGATEFGYGYDDPNDGSPGMQAIIDAYVTHVNNVATTDEIQTWAQFTSDYLYTLTNEGTTCISLPAQLPITTEGYTIPLPQQTPCEEMATSIYNSYRDDAYEAFLKKEREDFINAYLKHAVEEVVENFDMTYFDKEYQYTLYYYDQAGNLSQTVPPEGVNRFTKAELDAQVGGVSLNERIDKHRTDNEPTEKPELLPVHDYKTQYAYNSLNQLVWQFTPDGGETRFAYDALGRIIASQNAKQLVNNTFSYTVYDALGRITEAGELVPNIAIEINTTTGKLIESGNGIPISTVGFPQNISIQQNEVTRTKYTDYLIDPSIVFNTFNASTSSSTSRNSSSTSRNRVTEIYYFDSVTTSTADIDFNTAIYYNYDIHGNVKELVHENKLLAYTSSQYSDLKRIEYEYDLISGNVNKVYYQKGALDQFIHQYVYDADNRITQVQTSSDGITWETDAAYNYYAHGPLARTELGDKKVQGQDYAYTIQGWLKGVNSDELNPANDLGKDGDTGSLVANDAYGFALTYNDEDYSPIEAVGTISAFVNSNASGSNNTNNLYNGNIKQMATGLLDLNEAGLGTQMNQYSYDQLNRIKTMQGHNTGGTNNYSSEYFYDRNGNLSTLKRATLNGQGQVVQMDDLSYNYGETKTNPITGEVSMNNQLNHVTDALGDTGFNDLGTQSPDNYQYDEIGQLISDTSEGITNIDWRVDGKVAQISKNDGTTISFQYDGLGNRIAKTVMPENKTTVYMRDAQGNVMAVYETNETDFINISANKTVRLKEHHIYGSSRLGIEQKDVIIADTPLVNVATQTFDGSDEGWSAIGNTNMTVQNGYLNIDVANGSPNGVSTTVYIAVGDVTIATTISNAKGFKDDVILKVTGVTDAVVYYDAPVNKAGTSNTNFTSTIGQEYILELAATNTKGEFNVEEVNIDVLATPVSYGEIMPIVGSNNMFERLLGDKRYELSNHLGNVLSVISDRKLVDDPLNFTNFTPDVLSYNDYYPFGMLLPNRHGSSDSYRYGFQGQEKDDEIKGEGNSYAYTYRMHDPRIGRFFATDPMETVYPWNSPYAFSENRVIRFIELEGLEKAEPRGFWGTGWDMFIGDFHKTRMQNLAAKLGVDEGNILELANDTYVFHRTYFSATAGKHETVYYVFRKSKEGVFLMTSADNDDYALSESQFLESDILGNEVMDAPVGGGGAKKLTQGVVMMGQKSKKYIFRQVVSVASESTKKLKNWLGEIKFNVSDVSGISGDVLNKGFHIHFKKLKNLEMSLVPVSVGIKGKGGKIGLAFINGSDAAVAAAVKIFNKALGDKNFRKSLLVKLKETQEALKNTAGKSDDIIKRASDKSAEVQRLIKIVEKMN</sequence>
<evidence type="ECO:0000313" key="1">
    <source>
        <dbReference type="EMBL" id="GAA3582432.1"/>
    </source>
</evidence>
<evidence type="ECO:0008006" key="3">
    <source>
        <dbReference type="Google" id="ProtNLM"/>
    </source>
</evidence>